<evidence type="ECO:0000313" key="4">
    <source>
        <dbReference type="Proteomes" id="UP000541444"/>
    </source>
</evidence>
<dbReference type="Gene3D" id="3.40.50.720">
    <property type="entry name" value="NAD(P)-binding Rossmann-like Domain"/>
    <property type="match status" value="1"/>
</dbReference>
<dbReference type="AlphaFoldDB" id="A0A7J7LCR6"/>
<dbReference type="PANTHER" id="PTHR10366">
    <property type="entry name" value="NAD DEPENDENT EPIMERASE/DEHYDRATASE"/>
    <property type="match status" value="1"/>
</dbReference>
<keyword evidence="4" id="KW-1185">Reference proteome</keyword>
<dbReference type="Pfam" id="PF01370">
    <property type="entry name" value="Epimerase"/>
    <property type="match status" value="1"/>
</dbReference>
<accession>A0A7J7LCR6</accession>
<protein>
    <recommendedName>
        <fullName evidence="2">NAD-dependent epimerase/dehydratase domain-containing protein</fullName>
    </recommendedName>
</protein>
<evidence type="ECO:0000259" key="2">
    <source>
        <dbReference type="Pfam" id="PF01370"/>
    </source>
</evidence>
<sequence length="125" mass="13901">VKLIQSALTGTLNVLKAFSDAKIKRVKVISSIVSMLYNPCWPEDQVMEKSSYAKAPFHWYNLAKSEVESQTLEYAKRSGLDMVTVCSAIIFGPMLQVTSNATSLDILEIMKGTPTSLFMVMYVIV</sequence>
<dbReference type="EMBL" id="JACGCM010002391">
    <property type="protein sequence ID" value="KAF6140342.1"/>
    <property type="molecule type" value="Genomic_DNA"/>
</dbReference>
<evidence type="ECO:0000313" key="3">
    <source>
        <dbReference type="EMBL" id="KAF6140342.1"/>
    </source>
</evidence>
<organism evidence="3 4">
    <name type="scientific">Kingdonia uniflora</name>
    <dbReference type="NCBI Taxonomy" id="39325"/>
    <lineage>
        <taxon>Eukaryota</taxon>
        <taxon>Viridiplantae</taxon>
        <taxon>Streptophyta</taxon>
        <taxon>Embryophyta</taxon>
        <taxon>Tracheophyta</taxon>
        <taxon>Spermatophyta</taxon>
        <taxon>Magnoliopsida</taxon>
        <taxon>Ranunculales</taxon>
        <taxon>Circaeasteraceae</taxon>
        <taxon>Kingdonia</taxon>
    </lineage>
</organism>
<name>A0A7J7LCR6_9MAGN</name>
<dbReference type="InterPro" id="IPR050425">
    <property type="entry name" value="NAD(P)_dehydrat-like"/>
</dbReference>
<feature type="domain" description="NAD-dependent epimerase/dehydratase" evidence="2">
    <location>
        <begin position="3"/>
        <end position="96"/>
    </location>
</feature>
<reference evidence="3 4" key="1">
    <citation type="journal article" date="2020" name="IScience">
        <title>Genome Sequencing of the Endangered Kingdonia uniflora (Circaeasteraceae, Ranunculales) Reveals Potential Mechanisms of Evolutionary Specialization.</title>
        <authorList>
            <person name="Sun Y."/>
            <person name="Deng T."/>
            <person name="Zhang A."/>
            <person name="Moore M.J."/>
            <person name="Landis J.B."/>
            <person name="Lin N."/>
            <person name="Zhang H."/>
            <person name="Zhang X."/>
            <person name="Huang J."/>
            <person name="Zhang X."/>
            <person name="Sun H."/>
            <person name="Wang H."/>
        </authorList>
    </citation>
    <scope>NUCLEOTIDE SEQUENCE [LARGE SCALE GENOMIC DNA]</scope>
    <source>
        <strain evidence="3">TB1705</strain>
        <tissue evidence="3">Leaf</tissue>
    </source>
</reference>
<dbReference type="InterPro" id="IPR001509">
    <property type="entry name" value="Epimerase_deHydtase"/>
</dbReference>
<dbReference type="GO" id="GO:0016616">
    <property type="term" value="F:oxidoreductase activity, acting on the CH-OH group of donors, NAD or NADP as acceptor"/>
    <property type="evidence" value="ECO:0007669"/>
    <property type="project" value="TreeGrafter"/>
</dbReference>
<comment type="caution">
    <text evidence="3">The sequence shown here is derived from an EMBL/GenBank/DDBJ whole genome shotgun (WGS) entry which is preliminary data.</text>
</comment>
<dbReference type="InterPro" id="IPR036291">
    <property type="entry name" value="NAD(P)-bd_dom_sf"/>
</dbReference>
<dbReference type="OrthoDB" id="2735536at2759"/>
<proteinExistence type="predicted"/>
<evidence type="ECO:0000256" key="1">
    <source>
        <dbReference type="ARBA" id="ARBA00023002"/>
    </source>
</evidence>
<keyword evidence="1" id="KW-0560">Oxidoreductase</keyword>
<dbReference type="Proteomes" id="UP000541444">
    <property type="component" value="Unassembled WGS sequence"/>
</dbReference>
<gene>
    <name evidence="3" type="ORF">GIB67_011361</name>
</gene>
<feature type="non-terminal residue" evidence="3">
    <location>
        <position position="1"/>
    </location>
</feature>
<dbReference type="SUPFAM" id="SSF51735">
    <property type="entry name" value="NAD(P)-binding Rossmann-fold domains"/>
    <property type="match status" value="1"/>
</dbReference>
<dbReference type="PANTHER" id="PTHR10366:SF776">
    <property type="entry name" value="NAD(P)-BINDING ROSSMANN-FOLD SUPERFAMILY PROTEIN"/>
    <property type="match status" value="1"/>
</dbReference>